<evidence type="ECO:0000313" key="2">
    <source>
        <dbReference type="Proteomes" id="UP000008495"/>
    </source>
</evidence>
<evidence type="ECO:0000313" key="1">
    <source>
        <dbReference type="EMBL" id="GAB79318.1"/>
    </source>
</evidence>
<protein>
    <submittedName>
        <fullName evidence="1">Uncharacterized protein</fullName>
    </submittedName>
</protein>
<comment type="caution">
    <text evidence="1">The sequence shown here is derived from an EMBL/GenBank/DDBJ whole genome shotgun (WGS) entry which is preliminary data.</text>
</comment>
<gene>
    <name evidence="1" type="ORF">AUCHE_22_00880</name>
</gene>
<reference evidence="1 2" key="1">
    <citation type="submission" date="2012-08" db="EMBL/GenBank/DDBJ databases">
        <title>Whole genome shotgun sequence of Austwickia chelonae NBRC 105200.</title>
        <authorList>
            <person name="Yoshida I."/>
            <person name="Hosoyama A."/>
            <person name="Tsuchikane K."/>
            <person name="Katsumata H."/>
            <person name="Ando Y."/>
            <person name="Ohji S."/>
            <person name="Hamada M."/>
            <person name="Tamura T."/>
            <person name="Yamazoe A."/>
            <person name="Yamazaki S."/>
            <person name="Fujita N."/>
        </authorList>
    </citation>
    <scope>NUCLEOTIDE SEQUENCE [LARGE SCALE GENOMIC DNA]</scope>
    <source>
        <strain evidence="1 2">NBRC 105200</strain>
    </source>
</reference>
<sequence length="106" mass="12337">MPTKRAGLHRTIHAEDGKVYELSAQNAFRTLLENPEMLRTELLSSATLGLLRPGRYLHRWTISLREIQGQEKGLLIKEQTTDRGRREALDILDRWQRQLGRTSRSE</sequence>
<dbReference type="AlphaFoldDB" id="K6VAP5"/>
<dbReference type="Proteomes" id="UP000008495">
    <property type="component" value="Unassembled WGS sequence"/>
</dbReference>
<proteinExistence type="predicted"/>
<organism evidence="1 2">
    <name type="scientific">Austwickia chelonae NBRC 105200</name>
    <dbReference type="NCBI Taxonomy" id="1184607"/>
    <lineage>
        <taxon>Bacteria</taxon>
        <taxon>Bacillati</taxon>
        <taxon>Actinomycetota</taxon>
        <taxon>Actinomycetes</taxon>
        <taxon>Micrococcales</taxon>
        <taxon>Dermatophilaceae</taxon>
        <taxon>Austwickia</taxon>
    </lineage>
</organism>
<accession>K6VAP5</accession>
<keyword evidence="2" id="KW-1185">Reference proteome</keyword>
<dbReference type="EMBL" id="BAGZ01000022">
    <property type="protein sequence ID" value="GAB79318.1"/>
    <property type="molecule type" value="Genomic_DNA"/>
</dbReference>
<name>K6VAP5_9MICO</name>